<dbReference type="SMART" id="SM00184">
    <property type="entry name" value="RING"/>
    <property type="match status" value="1"/>
</dbReference>
<evidence type="ECO:0000256" key="6">
    <source>
        <dbReference type="ARBA" id="ARBA00022692"/>
    </source>
</evidence>
<evidence type="ECO:0000256" key="9">
    <source>
        <dbReference type="ARBA" id="ARBA00022786"/>
    </source>
</evidence>
<dbReference type="GO" id="GO:0008270">
    <property type="term" value="F:zinc ion binding"/>
    <property type="evidence" value="ECO:0007669"/>
    <property type="project" value="UniProtKB-KW"/>
</dbReference>
<dbReference type="InterPro" id="IPR001841">
    <property type="entry name" value="Znf_RING"/>
</dbReference>
<dbReference type="GO" id="GO:0061630">
    <property type="term" value="F:ubiquitin protein ligase activity"/>
    <property type="evidence" value="ECO:0007669"/>
    <property type="project" value="UniProtKB-EC"/>
</dbReference>
<reference evidence="18" key="1">
    <citation type="submission" date="2023-05" db="EMBL/GenBank/DDBJ databases">
        <title>Nepenthes gracilis genome sequencing.</title>
        <authorList>
            <person name="Fukushima K."/>
        </authorList>
    </citation>
    <scope>NUCLEOTIDE SEQUENCE</scope>
    <source>
        <strain evidence="18">SING2019-196</strain>
    </source>
</reference>
<feature type="region of interest" description="Disordered" evidence="15">
    <location>
        <begin position="25"/>
        <end position="44"/>
    </location>
</feature>
<comment type="pathway">
    <text evidence="3">Protein modification; protein ubiquitination.</text>
</comment>
<dbReference type="FunFam" id="3.30.40.10:FF:000187">
    <property type="entry name" value="E3 ubiquitin-protein ligase ATL6"/>
    <property type="match status" value="1"/>
</dbReference>
<name>A0AAD3XUU8_NEPGR</name>
<dbReference type="PANTHER" id="PTHR45768">
    <property type="entry name" value="E3 UBIQUITIN-PROTEIN LIGASE RNF13-LIKE"/>
    <property type="match status" value="1"/>
</dbReference>
<keyword evidence="6 16" id="KW-0812">Transmembrane</keyword>
<dbReference type="Pfam" id="PF13639">
    <property type="entry name" value="zf-RING_2"/>
    <property type="match status" value="1"/>
</dbReference>
<keyword evidence="19" id="KW-1185">Reference proteome</keyword>
<evidence type="ECO:0000256" key="10">
    <source>
        <dbReference type="ARBA" id="ARBA00022833"/>
    </source>
</evidence>
<feature type="region of interest" description="Disordered" evidence="15">
    <location>
        <begin position="260"/>
        <end position="295"/>
    </location>
</feature>
<keyword evidence="8 14" id="KW-0863">Zinc-finger</keyword>
<dbReference type="Proteomes" id="UP001279734">
    <property type="component" value="Unassembled WGS sequence"/>
</dbReference>
<evidence type="ECO:0000256" key="15">
    <source>
        <dbReference type="SAM" id="MobiDB-lite"/>
    </source>
</evidence>
<evidence type="ECO:0000256" key="3">
    <source>
        <dbReference type="ARBA" id="ARBA00004906"/>
    </source>
</evidence>
<evidence type="ECO:0000256" key="16">
    <source>
        <dbReference type="SAM" id="Phobius"/>
    </source>
</evidence>
<evidence type="ECO:0000256" key="1">
    <source>
        <dbReference type="ARBA" id="ARBA00000900"/>
    </source>
</evidence>
<dbReference type="PROSITE" id="PS50089">
    <property type="entry name" value="ZF_RING_2"/>
    <property type="match status" value="1"/>
</dbReference>
<evidence type="ECO:0000313" key="18">
    <source>
        <dbReference type="EMBL" id="GMH17190.1"/>
    </source>
</evidence>
<keyword evidence="5" id="KW-0808">Transferase</keyword>
<sequence length="369" mass="40063">MPRLGAVLSPPPLPFAAAEQNTLPQLGGENKSFNGGATTPSSTENLSPSIIVTVLILATVVIVSASLYLLIRFLGRQCCRHPSQIDAVDSLQHRRRHDQTDDAVNRHHRHNGSRRVLPEENSLVNSLPMFTFEAITSGNSSTKAGDCAVCLSKFEPHDQLRLLPLCCHAFHAGCIDTWLAANQTCPLCRSAIFVSECEVLSRITQISSSGHRSGSFRIEIGNVSGRRLLTDSGEHHQRSYSIGSFDYIVDDILSEITIPSTQRGSDYTGGDKSDSALREEEAALEPAPEAPGPRIAAEVAGGGRSWLRDYIDRLASATSLSLSSSVRSSGRFFTGSSRRTELLVSRDSDSEPSRLGDEIGEMFRWLSGV</sequence>
<keyword evidence="10" id="KW-0862">Zinc</keyword>
<dbReference type="GO" id="GO:0016567">
    <property type="term" value="P:protein ubiquitination"/>
    <property type="evidence" value="ECO:0007669"/>
    <property type="project" value="TreeGrafter"/>
</dbReference>
<dbReference type="GO" id="GO:0016020">
    <property type="term" value="C:membrane"/>
    <property type="evidence" value="ECO:0007669"/>
    <property type="project" value="UniProtKB-SubCell"/>
</dbReference>
<evidence type="ECO:0000256" key="12">
    <source>
        <dbReference type="ARBA" id="ARBA00023136"/>
    </source>
</evidence>
<evidence type="ECO:0000259" key="17">
    <source>
        <dbReference type="PROSITE" id="PS50089"/>
    </source>
</evidence>
<evidence type="ECO:0000256" key="11">
    <source>
        <dbReference type="ARBA" id="ARBA00022989"/>
    </source>
</evidence>
<keyword evidence="7" id="KW-0479">Metal-binding</keyword>
<dbReference type="Gene3D" id="3.30.40.10">
    <property type="entry name" value="Zinc/RING finger domain, C3HC4 (zinc finger)"/>
    <property type="match status" value="1"/>
</dbReference>
<keyword evidence="11 16" id="KW-1133">Transmembrane helix</keyword>
<comment type="similarity">
    <text evidence="13">Belongs to the RING-type zinc finger family. ATL subfamily.</text>
</comment>
<dbReference type="EC" id="2.3.2.27" evidence="4"/>
<evidence type="ECO:0000256" key="8">
    <source>
        <dbReference type="ARBA" id="ARBA00022771"/>
    </source>
</evidence>
<dbReference type="EMBL" id="BSYO01000017">
    <property type="protein sequence ID" value="GMH17190.1"/>
    <property type="molecule type" value="Genomic_DNA"/>
</dbReference>
<organism evidence="18 19">
    <name type="scientific">Nepenthes gracilis</name>
    <name type="common">Slender pitcher plant</name>
    <dbReference type="NCBI Taxonomy" id="150966"/>
    <lineage>
        <taxon>Eukaryota</taxon>
        <taxon>Viridiplantae</taxon>
        <taxon>Streptophyta</taxon>
        <taxon>Embryophyta</taxon>
        <taxon>Tracheophyta</taxon>
        <taxon>Spermatophyta</taxon>
        <taxon>Magnoliopsida</taxon>
        <taxon>eudicotyledons</taxon>
        <taxon>Gunneridae</taxon>
        <taxon>Pentapetalae</taxon>
        <taxon>Caryophyllales</taxon>
        <taxon>Nepenthaceae</taxon>
        <taxon>Nepenthes</taxon>
    </lineage>
</organism>
<evidence type="ECO:0000256" key="4">
    <source>
        <dbReference type="ARBA" id="ARBA00012483"/>
    </source>
</evidence>
<feature type="region of interest" description="Disordered" evidence="15">
    <location>
        <begin position="90"/>
        <end position="116"/>
    </location>
</feature>
<evidence type="ECO:0000256" key="7">
    <source>
        <dbReference type="ARBA" id="ARBA00022723"/>
    </source>
</evidence>
<comment type="caution">
    <text evidence="18">The sequence shown here is derived from an EMBL/GenBank/DDBJ whole genome shotgun (WGS) entry which is preliminary data.</text>
</comment>
<evidence type="ECO:0000256" key="5">
    <source>
        <dbReference type="ARBA" id="ARBA00022679"/>
    </source>
</evidence>
<dbReference type="PANTHER" id="PTHR45768:SF16">
    <property type="entry name" value="E3 UBIQUITIN-PROTEIN LIGASE ATL4"/>
    <property type="match status" value="1"/>
</dbReference>
<evidence type="ECO:0000256" key="13">
    <source>
        <dbReference type="ARBA" id="ARBA00024209"/>
    </source>
</evidence>
<dbReference type="InterPro" id="IPR013083">
    <property type="entry name" value="Znf_RING/FYVE/PHD"/>
</dbReference>
<keyword evidence="9" id="KW-0833">Ubl conjugation pathway</keyword>
<evidence type="ECO:0000313" key="19">
    <source>
        <dbReference type="Proteomes" id="UP001279734"/>
    </source>
</evidence>
<comment type="subcellular location">
    <subcellularLocation>
        <location evidence="2">Membrane</location>
        <topology evidence="2">Single-pass membrane protein</topology>
    </subcellularLocation>
</comment>
<proteinExistence type="inferred from homology"/>
<accession>A0AAD3XUU8</accession>
<feature type="transmembrane region" description="Helical" evidence="16">
    <location>
        <begin position="50"/>
        <end position="71"/>
    </location>
</feature>
<feature type="compositionally biased region" description="Polar residues" evidence="15">
    <location>
        <begin position="31"/>
        <end position="44"/>
    </location>
</feature>
<feature type="compositionally biased region" description="Basic and acidic residues" evidence="15">
    <location>
        <begin position="269"/>
        <end position="281"/>
    </location>
</feature>
<dbReference type="CDD" id="cd16461">
    <property type="entry name" value="RING-H2_EL5-like"/>
    <property type="match status" value="1"/>
</dbReference>
<feature type="domain" description="RING-type" evidence="17">
    <location>
        <begin position="147"/>
        <end position="189"/>
    </location>
</feature>
<dbReference type="SUPFAM" id="SSF57850">
    <property type="entry name" value="RING/U-box"/>
    <property type="match status" value="1"/>
</dbReference>
<keyword evidence="12 16" id="KW-0472">Membrane</keyword>
<evidence type="ECO:0000256" key="14">
    <source>
        <dbReference type="PROSITE-ProRule" id="PRU00175"/>
    </source>
</evidence>
<evidence type="ECO:0000256" key="2">
    <source>
        <dbReference type="ARBA" id="ARBA00004167"/>
    </source>
</evidence>
<gene>
    <name evidence="18" type="ORF">Nepgr_019031</name>
</gene>
<protein>
    <recommendedName>
        <fullName evidence="4">RING-type E3 ubiquitin transferase</fullName>
        <ecNumber evidence="4">2.3.2.27</ecNumber>
    </recommendedName>
</protein>
<comment type="catalytic activity">
    <reaction evidence="1">
        <text>S-ubiquitinyl-[E2 ubiquitin-conjugating enzyme]-L-cysteine + [acceptor protein]-L-lysine = [E2 ubiquitin-conjugating enzyme]-L-cysteine + N(6)-ubiquitinyl-[acceptor protein]-L-lysine.</text>
        <dbReference type="EC" id="2.3.2.27"/>
    </reaction>
</comment>
<dbReference type="AlphaFoldDB" id="A0AAD3XUU8"/>